<evidence type="ECO:0000313" key="2">
    <source>
        <dbReference type="EMBL" id="QDU81989.1"/>
    </source>
</evidence>
<dbReference type="AlphaFoldDB" id="A0A518CRY5"/>
<dbReference type="KEGG" id="plon:Pla110_37410"/>
<dbReference type="PANTHER" id="PTHR47474">
    <property type="entry name" value="TYROSINE-PROTEIN PHOSPHATASE RLPH2"/>
    <property type="match status" value="1"/>
</dbReference>
<dbReference type="GO" id="GO:0016787">
    <property type="term" value="F:hydrolase activity"/>
    <property type="evidence" value="ECO:0007669"/>
    <property type="project" value="InterPro"/>
</dbReference>
<dbReference type="PANTHER" id="PTHR47474:SF1">
    <property type="entry name" value="TYROSINE-PROTEIN PHOSPHATASE RLPH2"/>
    <property type="match status" value="1"/>
</dbReference>
<keyword evidence="3" id="KW-1185">Reference proteome</keyword>
<sequence length="259" mass="29661">MEPLTSQIKGPVAIIGDLHGQLDKLNDILEQLRALPDYDRRWIVFLGDFVDRGPDSNGVIETIIRLREEHPRTTAICGNHDLGMATSLRVVPQSEYSDWEERWTTYYDSDVTFESYGAAYPDLDDLYRRVPDEHKEFLAMLPWSVEHPRLFFVHAGLDPHTPFEVQRQILEERDFTLNHPQWLCSKTYIEDPPPPDCPLTVVSGHVQVRDVIITKERILADTTGGISGELSCVLMPEKKVLKSGQAKPTASGQPWWKIW</sequence>
<dbReference type="OrthoDB" id="9779903at2"/>
<dbReference type="RefSeq" id="WP_144997795.1">
    <property type="nucleotide sequence ID" value="NZ_CP036281.1"/>
</dbReference>
<dbReference type="InterPro" id="IPR029052">
    <property type="entry name" value="Metallo-depent_PP-like"/>
</dbReference>
<name>A0A518CRY5_9PLAN</name>
<accession>A0A518CRY5</accession>
<gene>
    <name evidence="2" type="ORF">Pla110_37410</name>
</gene>
<dbReference type="InterPro" id="IPR004843">
    <property type="entry name" value="Calcineurin-like_PHP"/>
</dbReference>
<organism evidence="2 3">
    <name type="scientific">Polystyrenella longa</name>
    <dbReference type="NCBI Taxonomy" id="2528007"/>
    <lineage>
        <taxon>Bacteria</taxon>
        <taxon>Pseudomonadati</taxon>
        <taxon>Planctomycetota</taxon>
        <taxon>Planctomycetia</taxon>
        <taxon>Planctomycetales</taxon>
        <taxon>Planctomycetaceae</taxon>
        <taxon>Polystyrenella</taxon>
    </lineage>
</organism>
<feature type="domain" description="Calcineurin-like phosphoesterase" evidence="1">
    <location>
        <begin position="11"/>
        <end position="208"/>
    </location>
</feature>
<proteinExistence type="predicted"/>
<dbReference type="InterPro" id="IPR006186">
    <property type="entry name" value="Ser/Thr-sp_prot-phosphatase"/>
</dbReference>
<dbReference type="SUPFAM" id="SSF56300">
    <property type="entry name" value="Metallo-dependent phosphatases"/>
    <property type="match status" value="1"/>
</dbReference>
<reference evidence="2 3" key="1">
    <citation type="submission" date="2019-02" db="EMBL/GenBank/DDBJ databases">
        <title>Deep-cultivation of Planctomycetes and their phenomic and genomic characterization uncovers novel biology.</title>
        <authorList>
            <person name="Wiegand S."/>
            <person name="Jogler M."/>
            <person name="Boedeker C."/>
            <person name="Pinto D."/>
            <person name="Vollmers J."/>
            <person name="Rivas-Marin E."/>
            <person name="Kohn T."/>
            <person name="Peeters S.H."/>
            <person name="Heuer A."/>
            <person name="Rast P."/>
            <person name="Oberbeckmann S."/>
            <person name="Bunk B."/>
            <person name="Jeske O."/>
            <person name="Meyerdierks A."/>
            <person name="Storesund J.E."/>
            <person name="Kallscheuer N."/>
            <person name="Luecker S."/>
            <person name="Lage O.M."/>
            <person name="Pohl T."/>
            <person name="Merkel B.J."/>
            <person name="Hornburger P."/>
            <person name="Mueller R.-W."/>
            <person name="Bruemmer F."/>
            <person name="Labrenz M."/>
            <person name="Spormann A.M."/>
            <person name="Op den Camp H."/>
            <person name="Overmann J."/>
            <person name="Amann R."/>
            <person name="Jetten M.S.M."/>
            <person name="Mascher T."/>
            <person name="Medema M.H."/>
            <person name="Devos D.P."/>
            <person name="Kaster A.-K."/>
            <person name="Ovreas L."/>
            <person name="Rohde M."/>
            <person name="Galperin M.Y."/>
            <person name="Jogler C."/>
        </authorList>
    </citation>
    <scope>NUCLEOTIDE SEQUENCE [LARGE SCALE GENOMIC DNA]</scope>
    <source>
        <strain evidence="2 3">Pla110</strain>
    </source>
</reference>
<protein>
    <submittedName>
        <fullName evidence="2">Diadenosine tetraphosphatase</fullName>
    </submittedName>
</protein>
<evidence type="ECO:0000313" key="3">
    <source>
        <dbReference type="Proteomes" id="UP000317178"/>
    </source>
</evidence>
<dbReference type="EMBL" id="CP036281">
    <property type="protein sequence ID" value="QDU81989.1"/>
    <property type="molecule type" value="Genomic_DNA"/>
</dbReference>
<dbReference type="PRINTS" id="PR00114">
    <property type="entry name" value="STPHPHTASE"/>
</dbReference>
<dbReference type="Pfam" id="PF00149">
    <property type="entry name" value="Metallophos"/>
    <property type="match status" value="1"/>
</dbReference>
<dbReference type="Proteomes" id="UP000317178">
    <property type="component" value="Chromosome"/>
</dbReference>
<evidence type="ECO:0000259" key="1">
    <source>
        <dbReference type="Pfam" id="PF00149"/>
    </source>
</evidence>
<dbReference type="Gene3D" id="3.60.21.10">
    <property type="match status" value="1"/>
</dbReference>